<organism evidence="19 20">
    <name type="scientific">Strongylocentrotus purpuratus</name>
    <name type="common">Purple sea urchin</name>
    <dbReference type="NCBI Taxonomy" id="7668"/>
    <lineage>
        <taxon>Eukaryota</taxon>
        <taxon>Metazoa</taxon>
        <taxon>Echinodermata</taxon>
        <taxon>Eleutherozoa</taxon>
        <taxon>Echinozoa</taxon>
        <taxon>Echinoidea</taxon>
        <taxon>Euechinoidea</taxon>
        <taxon>Echinacea</taxon>
        <taxon>Camarodonta</taxon>
        <taxon>Echinidea</taxon>
        <taxon>Strongylocentrotidae</taxon>
        <taxon>Strongylocentrotus</taxon>
    </lineage>
</organism>
<keyword evidence="9 16" id="KW-0756">Sterol biosynthesis</keyword>
<dbReference type="NCBIfam" id="TIGR01240">
    <property type="entry name" value="mevDPdecarb"/>
    <property type="match status" value="1"/>
</dbReference>
<keyword evidence="16" id="KW-0152">Cholesterol biosynthesis</keyword>
<dbReference type="GO" id="GO:0006695">
    <property type="term" value="P:cholesterol biosynthetic process"/>
    <property type="evidence" value="ECO:0007669"/>
    <property type="project" value="UniProtKB-UniPathway"/>
</dbReference>
<keyword evidence="7 15" id="KW-0067">ATP-binding</keyword>
<evidence type="ECO:0000256" key="10">
    <source>
        <dbReference type="ARBA" id="ARBA00023098"/>
    </source>
</evidence>
<dbReference type="UniPathway" id="UPA00063"/>
<dbReference type="GO" id="GO:0004163">
    <property type="term" value="F:diphosphomevalonate decarboxylase activity"/>
    <property type="evidence" value="ECO:0000318"/>
    <property type="project" value="GO_Central"/>
</dbReference>
<evidence type="ECO:0000256" key="9">
    <source>
        <dbReference type="ARBA" id="ARBA00023011"/>
    </source>
</evidence>
<dbReference type="CTD" id="4597"/>
<evidence type="ECO:0000259" key="17">
    <source>
        <dbReference type="Pfam" id="PF18376"/>
    </source>
</evidence>
<dbReference type="InterPro" id="IPR041431">
    <property type="entry name" value="Mvd1_C"/>
</dbReference>
<dbReference type="EnsemblMetazoa" id="XM_030975338">
    <property type="protein sequence ID" value="XP_030831198"/>
    <property type="gene ID" value="LOC764382"/>
</dbReference>
<dbReference type="Pfam" id="PF22700">
    <property type="entry name" value="MVD-like_N"/>
    <property type="match status" value="1"/>
</dbReference>
<comment type="similarity">
    <text evidence="2 15 16">Belongs to the diphosphomevalonate decarboxylase family.</text>
</comment>
<evidence type="ECO:0000256" key="13">
    <source>
        <dbReference type="ARBA" id="ARBA00023239"/>
    </source>
</evidence>
<dbReference type="KEGG" id="spu:764382"/>
<dbReference type="PANTHER" id="PTHR10977:SF3">
    <property type="entry name" value="DIPHOSPHOMEVALONATE DECARBOXYLASE"/>
    <property type="match status" value="1"/>
</dbReference>
<sequence>MDISKTVTCKAPINIAVIKYWGKRDEKLILPVNSSLSATLHIDQLCTTTSIAGSKHFPEDRLWLNGKEESLENPRVKTCLQEIRKRARKRKISDDESNPEDWKLHICSENNFPTAAGLASSAAGYACLVATLAQVYGVQGNVSDIARQGSGSACRSMYGGFVEWLDGESSCGSDSIAQQVVDENYWSEMRILILVVSDQKKHTSSTAGMQTTVKTSELLQHRVTLIPGYMETMRKAIKDRDYRTFAELTMKDSNQMHAVCLDTYPPISYMNDTSRSIVQMVHDYNSFHGETKACYTFDAGPNAVLYVLEENVSEVLSLIHHSFPPSQDNKEYIRGLDSRIHDIPQGLQCAMKRDPNPGALKYIIHSKVGPGPQVVTDQELSLLDQNGMPKKLAS</sequence>
<evidence type="ECO:0000256" key="6">
    <source>
        <dbReference type="ARBA" id="ARBA00022741"/>
    </source>
</evidence>
<evidence type="ECO:0000256" key="8">
    <source>
        <dbReference type="ARBA" id="ARBA00022955"/>
    </source>
</evidence>
<keyword evidence="11 16" id="KW-1207">Sterol metabolism</keyword>
<evidence type="ECO:0000256" key="7">
    <source>
        <dbReference type="ARBA" id="ARBA00022840"/>
    </source>
</evidence>
<reference evidence="19" key="2">
    <citation type="submission" date="2021-01" db="UniProtKB">
        <authorList>
            <consortium name="EnsemblMetazoa"/>
        </authorList>
    </citation>
    <scope>IDENTIFICATION</scope>
</reference>
<protein>
    <recommendedName>
        <fullName evidence="4 15">Diphosphomevalonate decarboxylase</fullName>
        <ecNumber evidence="3 15">4.1.1.33</ecNumber>
    </recommendedName>
</protein>
<feature type="domain" description="Mvd1 C-terminal" evidence="17">
    <location>
        <begin position="191"/>
        <end position="375"/>
    </location>
</feature>
<evidence type="ECO:0000256" key="1">
    <source>
        <dbReference type="ARBA" id="ARBA00003812"/>
    </source>
</evidence>
<dbReference type="InterPro" id="IPR005935">
    <property type="entry name" value="Mev_decarb"/>
</dbReference>
<evidence type="ECO:0000313" key="19">
    <source>
        <dbReference type="EnsemblMetazoa" id="XP_030831198"/>
    </source>
</evidence>
<dbReference type="GO" id="GO:0005829">
    <property type="term" value="C:cytosol"/>
    <property type="evidence" value="ECO:0000318"/>
    <property type="project" value="GO_Central"/>
</dbReference>
<reference evidence="20" key="1">
    <citation type="submission" date="2015-02" db="EMBL/GenBank/DDBJ databases">
        <title>Genome sequencing for Strongylocentrotus purpuratus.</title>
        <authorList>
            <person name="Murali S."/>
            <person name="Liu Y."/>
            <person name="Vee V."/>
            <person name="English A."/>
            <person name="Wang M."/>
            <person name="Skinner E."/>
            <person name="Han Y."/>
            <person name="Muzny D.M."/>
            <person name="Worley K.C."/>
            <person name="Gibbs R.A."/>
        </authorList>
    </citation>
    <scope>NUCLEOTIDE SEQUENCE</scope>
</reference>
<dbReference type="OMA" id="LTLHAMM"/>
<dbReference type="InParanoid" id="A0A7M7N4W9"/>
<evidence type="ECO:0000256" key="15">
    <source>
        <dbReference type="PIRNR" id="PIRNR015950"/>
    </source>
</evidence>
<keyword evidence="8 16" id="KW-0752">Steroid biosynthesis</keyword>
<dbReference type="SUPFAM" id="SSF54211">
    <property type="entry name" value="Ribosomal protein S5 domain 2-like"/>
    <property type="match status" value="1"/>
</dbReference>
<dbReference type="Proteomes" id="UP000007110">
    <property type="component" value="Unassembled WGS sequence"/>
</dbReference>
<proteinExistence type="inferred from homology"/>
<evidence type="ECO:0000256" key="12">
    <source>
        <dbReference type="ARBA" id="ARBA00023221"/>
    </source>
</evidence>
<dbReference type="FunFam" id="3.30.230.10:FF:000080">
    <property type="entry name" value="Diphosphomevalonate decarboxylase"/>
    <property type="match status" value="1"/>
</dbReference>
<dbReference type="PANTHER" id="PTHR10977">
    <property type="entry name" value="DIPHOSPHOMEVALONATE DECARBOXYLASE"/>
    <property type="match status" value="1"/>
</dbReference>
<keyword evidence="16" id="KW-0153">Cholesterol metabolism</keyword>
<dbReference type="GO" id="GO:0005524">
    <property type="term" value="F:ATP binding"/>
    <property type="evidence" value="ECO:0007669"/>
    <property type="project" value="UniProtKB-UniRule"/>
</dbReference>
<dbReference type="OrthoDB" id="10253702at2759"/>
<evidence type="ECO:0000256" key="16">
    <source>
        <dbReference type="RuleBase" id="RU363086"/>
    </source>
</evidence>
<evidence type="ECO:0000256" key="2">
    <source>
        <dbReference type="ARBA" id="ARBA00008831"/>
    </source>
</evidence>
<comment type="function">
    <text evidence="1 16">Catalyzes the ATP dependent decarboxylation of (R)-5-diphosphomevalonate to form isopentenyl diphosphate (IPP). Functions in the mevalonate (MVA) pathway leading to isopentenyl diphosphate (IPP), a key precursor for the biosynthesis of isoprenoids and sterol synthesis.</text>
</comment>
<dbReference type="EC" id="4.1.1.33" evidence="3 15"/>
<evidence type="ECO:0000256" key="5">
    <source>
        <dbReference type="ARBA" id="ARBA00022516"/>
    </source>
</evidence>
<accession>A0A7M7N4W9</accession>
<keyword evidence="13 15" id="KW-0456">Lyase</keyword>
<dbReference type="InterPro" id="IPR029765">
    <property type="entry name" value="Mev_diP_decarb"/>
</dbReference>
<dbReference type="InterPro" id="IPR020568">
    <property type="entry name" value="Ribosomal_Su5_D2-typ_SF"/>
</dbReference>
<dbReference type="GO" id="GO:0019287">
    <property type="term" value="P:isopentenyl diphosphate biosynthetic process, mevalonate pathway"/>
    <property type="evidence" value="ECO:0000318"/>
    <property type="project" value="GO_Central"/>
</dbReference>
<dbReference type="FunCoup" id="A0A7M7N4W9">
    <property type="interactions" value="849"/>
</dbReference>
<dbReference type="RefSeq" id="XP_030831198.1">
    <property type="nucleotide sequence ID" value="XM_030975338.1"/>
</dbReference>
<evidence type="ECO:0000259" key="18">
    <source>
        <dbReference type="Pfam" id="PF22700"/>
    </source>
</evidence>
<evidence type="ECO:0000256" key="3">
    <source>
        <dbReference type="ARBA" id="ARBA00012296"/>
    </source>
</evidence>
<evidence type="ECO:0000313" key="20">
    <source>
        <dbReference type="Proteomes" id="UP000007110"/>
    </source>
</evidence>
<dbReference type="InterPro" id="IPR053859">
    <property type="entry name" value="MVD-like_N"/>
</dbReference>
<dbReference type="SUPFAM" id="SSF55060">
    <property type="entry name" value="GHMP Kinase, C-terminal domain"/>
    <property type="match status" value="1"/>
</dbReference>
<name>A0A7M7N4W9_STRPU</name>
<dbReference type="AlphaFoldDB" id="A0A7M7N4W9"/>
<dbReference type="FunFam" id="3.30.70.890:FF:000005">
    <property type="entry name" value="Diphosphomevalonate decarboxylase"/>
    <property type="match status" value="1"/>
</dbReference>
<comment type="pathway">
    <text evidence="16">Steroid biosynthesis; cholesterol biosynthesis.</text>
</comment>
<dbReference type="GeneID" id="764382"/>
<evidence type="ECO:0000256" key="14">
    <source>
        <dbReference type="ARBA" id="ARBA00048154"/>
    </source>
</evidence>
<dbReference type="PIRSF" id="PIRSF015950">
    <property type="entry name" value="Mev_P_decrbx"/>
    <property type="match status" value="1"/>
</dbReference>
<keyword evidence="12 16" id="KW-0753">Steroid metabolism</keyword>
<keyword evidence="20" id="KW-1185">Reference proteome</keyword>
<dbReference type="Gene3D" id="3.30.230.10">
    <property type="match status" value="1"/>
</dbReference>
<keyword evidence="6 15" id="KW-0547">Nucleotide-binding</keyword>
<feature type="domain" description="Diphosphomevalonate decarboxylase-like N-terminal" evidence="18">
    <location>
        <begin position="11"/>
        <end position="177"/>
    </location>
</feature>
<evidence type="ECO:0000256" key="4">
    <source>
        <dbReference type="ARBA" id="ARBA00019335"/>
    </source>
</evidence>
<evidence type="ECO:0000256" key="11">
    <source>
        <dbReference type="ARBA" id="ARBA00023166"/>
    </source>
</evidence>
<keyword evidence="5 16" id="KW-0444">Lipid biosynthesis</keyword>
<dbReference type="InterPro" id="IPR036554">
    <property type="entry name" value="GHMP_kinase_C_sf"/>
</dbReference>
<dbReference type="InterPro" id="IPR014721">
    <property type="entry name" value="Ribsml_uS5_D2-typ_fold_subgr"/>
</dbReference>
<dbReference type="Gene3D" id="3.30.70.890">
    <property type="entry name" value="GHMP kinase, C-terminal domain"/>
    <property type="match status" value="1"/>
</dbReference>
<dbReference type="Pfam" id="PF18376">
    <property type="entry name" value="MDD_C"/>
    <property type="match status" value="1"/>
</dbReference>
<comment type="catalytic activity">
    <reaction evidence="14 15 16">
        <text>(R)-5-diphosphomevalonate + ATP = isopentenyl diphosphate + ADP + phosphate + CO2</text>
        <dbReference type="Rhea" id="RHEA:23732"/>
        <dbReference type="ChEBI" id="CHEBI:16526"/>
        <dbReference type="ChEBI" id="CHEBI:30616"/>
        <dbReference type="ChEBI" id="CHEBI:43474"/>
        <dbReference type="ChEBI" id="CHEBI:57557"/>
        <dbReference type="ChEBI" id="CHEBI:128769"/>
        <dbReference type="ChEBI" id="CHEBI:456216"/>
        <dbReference type="EC" id="4.1.1.33"/>
    </reaction>
</comment>
<keyword evidence="10 15" id="KW-0443">Lipid metabolism</keyword>